<name>A0A936YYT8_9BURK</name>
<dbReference type="Pfam" id="PF01734">
    <property type="entry name" value="Patatin"/>
    <property type="match status" value="1"/>
</dbReference>
<accession>A0A936YYT8</accession>
<dbReference type="PROSITE" id="PS51635">
    <property type="entry name" value="PNPLA"/>
    <property type="match status" value="1"/>
</dbReference>
<dbReference type="GO" id="GO:0016787">
    <property type="term" value="F:hydrolase activity"/>
    <property type="evidence" value="ECO:0007669"/>
    <property type="project" value="UniProtKB-UniRule"/>
</dbReference>
<keyword evidence="3" id="KW-1133">Transmembrane helix</keyword>
<keyword evidence="3" id="KW-0812">Transmembrane</keyword>
<comment type="caution">
    <text evidence="5">The sequence shown here is derived from an EMBL/GenBank/DDBJ whole genome shotgun (WGS) entry which is preliminary data.</text>
</comment>
<dbReference type="GO" id="GO:0016042">
    <property type="term" value="P:lipid catabolic process"/>
    <property type="evidence" value="ECO:0007669"/>
    <property type="project" value="UniProtKB-UniRule"/>
</dbReference>
<feature type="domain" description="PNPLA" evidence="4">
    <location>
        <begin position="15"/>
        <end position="381"/>
    </location>
</feature>
<evidence type="ECO:0000256" key="3">
    <source>
        <dbReference type="SAM" id="Phobius"/>
    </source>
</evidence>
<feature type="active site" description="Nucleophile" evidence="2">
    <location>
        <position position="47"/>
    </location>
</feature>
<dbReference type="Gene3D" id="3.40.1090.10">
    <property type="entry name" value="Cytosolic phospholipase A2 catalytic domain"/>
    <property type="match status" value="2"/>
</dbReference>
<proteinExistence type="predicted"/>
<dbReference type="InterPro" id="IPR016035">
    <property type="entry name" value="Acyl_Trfase/lysoPLipase"/>
</dbReference>
<dbReference type="AlphaFoldDB" id="A0A936YYT8"/>
<dbReference type="SUPFAM" id="SSF52151">
    <property type="entry name" value="FabD/lysophospholipase-like"/>
    <property type="match status" value="1"/>
</dbReference>
<feature type="active site" description="Proton acceptor" evidence="2">
    <location>
        <position position="368"/>
    </location>
</feature>
<dbReference type="InterPro" id="IPR002641">
    <property type="entry name" value="PNPLA_dom"/>
</dbReference>
<reference evidence="5 6" key="1">
    <citation type="journal article" date="2017" name="Int. J. Syst. Evol. Microbiol.">
        <title>Ramlibacter monticola sp. nov., isolated from forest soil.</title>
        <authorList>
            <person name="Chaudhary D.K."/>
            <person name="Kim J."/>
        </authorList>
    </citation>
    <scope>NUCLEOTIDE SEQUENCE [LARGE SCALE GENOMIC DNA]</scope>
    <source>
        <strain evidence="5 6">KACC 19175</strain>
    </source>
</reference>
<sequence>MEQGAGSVWADECDLVLKGGITSGVVYPLAIAELAKAFRFRSIGGTSAGAIAAAAAAAAETGRQRREAGALPPQFDPFARLRELPAFLGEPATEGRGTRLLGFFQPAPELAPLFDAFLALLQHGKSKMRRMGEALAILWRSAGPGRWLGLLAGLLPLLFLPLQLRSLLPAVVLLGVAMLVPMAFVMVRALRLALHELPANGFGICSGMPQREGLALTEWLAGYLDELSGQDRLHPGAPLTFGNLAGYDIELQVMTTCLTLGRPFRLPFRDDEQVRENNSFWFREEDFARLFPARVVQWLKEHQRVPVPGERDGDPAFLRLPEPKDLPVVVAVRMSLSFPLLLSAVPLYAFRTNGDPARARREPVWFTDGGIASNFPIHFFDAPLPSRPTFGIDLGEAHTEAEAGEFLPRTNKDARRPDWRAFEGAPPDRLLSFLLSVLGVGMAWNHEVLSHMPGFRDRIGLVRLTREQGGLNLTMEKQRIAQLARYGENVGKRFVRRFGDPAKWDPEIAALEPGPVLLDWENHQLIRFRLLLATMEEFCGQLEHVLSRLAGSRSDYERFLALPARRHSYGLQGQVEAAPLPPRSQAQLAREVLQRLRALACVLQSATTLAGQEGRDIRLSKRAPRPAPELKVRPRV</sequence>
<keyword evidence="3" id="KW-0472">Membrane</keyword>
<evidence type="ECO:0000256" key="1">
    <source>
        <dbReference type="ARBA" id="ARBA00023098"/>
    </source>
</evidence>
<gene>
    <name evidence="5" type="ORF">JJ685_04510</name>
</gene>
<dbReference type="RefSeq" id="WP_201672999.1">
    <property type="nucleotide sequence ID" value="NZ_JAEQNE010000001.1"/>
</dbReference>
<organism evidence="5 6">
    <name type="scientific">Ramlibacter monticola</name>
    <dbReference type="NCBI Taxonomy" id="1926872"/>
    <lineage>
        <taxon>Bacteria</taxon>
        <taxon>Pseudomonadati</taxon>
        <taxon>Pseudomonadota</taxon>
        <taxon>Betaproteobacteria</taxon>
        <taxon>Burkholderiales</taxon>
        <taxon>Comamonadaceae</taxon>
        <taxon>Ramlibacter</taxon>
    </lineage>
</organism>
<feature type="short sequence motif" description="GXSXG" evidence="2">
    <location>
        <begin position="45"/>
        <end position="49"/>
    </location>
</feature>
<evidence type="ECO:0000256" key="2">
    <source>
        <dbReference type="PROSITE-ProRule" id="PRU01161"/>
    </source>
</evidence>
<keyword evidence="1 2" id="KW-0443">Lipid metabolism</keyword>
<feature type="transmembrane region" description="Helical" evidence="3">
    <location>
        <begin position="137"/>
        <end position="160"/>
    </location>
</feature>
<keyword evidence="2" id="KW-0378">Hydrolase</keyword>
<keyword evidence="6" id="KW-1185">Reference proteome</keyword>
<dbReference type="EMBL" id="JAEQNE010000001">
    <property type="protein sequence ID" value="MBL0390397.1"/>
    <property type="molecule type" value="Genomic_DNA"/>
</dbReference>
<dbReference type="Proteomes" id="UP000599109">
    <property type="component" value="Unassembled WGS sequence"/>
</dbReference>
<feature type="short sequence motif" description="DGA/G" evidence="2">
    <location>
        <begin position="368"/>
        <end position="370"/>
    </location>
</feature>
<evidence type="ECO:0000259" key="4">
    <source>
        <dbReference type="PROSITE" id="PS51635"/>
    </source>
</evidence>
<comment type="caution">
    <text evidence="2">Lacks conserved residue(s) required for the propagation of feature annotation.</text>
</comment>
<protein>
    <submittedName>
        <fullName evidence="5">Patatin-like phospholipase family protein</fullName>
    </submittedName>
</protein>
<evidence type="ECO:0000313" key="6">
    <source>
        <dbReference type="Proteomes" id="UP000599109"/>
    </source>
</evidence>
<feature type="transmembrane region" description="Helical" evidence="3">
    <location>
        <begin position="166"/>
        <end position="187"/>
    </location>
</feature>
<evidence type="ECO:0000313" key="5">
    <source>
        <dbReference type="EMBL" id="MBL0390397.1"/>
    </source>
</evidence>
<keyword evidence="2" id="KW-0442">Lipid degradation</keyword>